<evidence type="ECO:0000313" key="4">
    <source>
        <dbReference type="Proteomes" id="UP000274504"/>
    </source>
</evidence>
<evidence type="ECO:0000313" key="6">
    <source>
        <dbReference type="WBParaSite" id="HDID_0000757501-mRNA-1"/>
    </source>
</evidence>
<dbReference type="GO" id="GO:0006120">
    <property type="term" value="P:mitochondrial electron transport, NADH to ubiquinone"/>
    <property type="evidence" value="ECO:0007669"/>
    <property type="project" value="TreeGrafter"/>
</dbReference>
<dbReference type="Gene3D" id="2.60.260.40">
    <property type="entry name" value="q5lls5 like domains"/>
    <property type="match status" value="1"/>
</dbReference>
<organism evidence="6">
    <name type="scientific">Hymenolepis diminuta</name>
    <name type="common">Rat tapeworm</name>
    <dbReference type="NCBI Taxonomy" id="6216"/>
    <lineage>
        <taxon>Eukaryota</taxon>
        <taxon>Metazoa</taxon>
        <taxon>Spiralia</taxon>
        <taxon>Lophotrochozoa</taxon>
        <taxon>Platyhelminthes</taxon>
        <taxon>Cestoda</taxon>
        <taxon>Eucestoda</taxon>
        <taxon>Cyclophyllidea</taxon>
        <taxon>Hymenolepididae</taxon>
        <taxon>Hymenolepis</taxon>
    </lineage>
</organism>
<protein>
    <submittedName>
        <fullName evidence="6">Zf-CHCC domain-containing protein</fullName>
    </submittedName>
</protein>
<sequence length="117" mass="12677">MSLSEKLIRSIVKHLRPPTSQVPNAIKTGAIKTHTGAVFDGNDIRSARFMQSTKLVNKSFAFELIESVPPKKVTERIVSCDGGGGALGHPKVYINLDKPGAHTCGYCGLRYEKVASH</sequence>
<reference evidence="3 5" key="3">
    <citation type="submission" date="2019-07" db="EMBL/GenBank/DDBJ databases">
        <authorList>
            <person name="Jastrzebski P J."/>
            <person name="Paukszto L."/>
            <person name="Jastrzebski P J."/>
        </authorList>
    </citation>
    <scope>NUCLEOTIDE SEQUENCE [LARGE SCALE GENOMIC DNA]</scope>
    <source>
        <strain evidence="3 5">WMS-il1</strain>
    </source>
</reference>
<evidence type="ECO:0000259" key="1">
    <source>
        <dbReference type="Pfam" id="PF10276"/>
    </source>
</evidence>
<evidence type="ECO:0000313" key="2">
    <source>
        <dbReference type="EMBL" id="VDL59891.1"/>
    </source>
</evidence>
<dbReference type="Proteomes" id="UP000321570">
    <property type="component" value="Unassembled WGS sequence"/>
</dbReference>
<feature type="domain" description="Zinc finger CHCC-type" evidence="1">
    <location>
        <begin position="76"/>
        <end position="111"/>
    </location>
</feature>
<dbReference type="PANTHER" id="PTHR13156:SF0">
    <property type="entry name" value="NADH DEHYDROGENASE [UBIQUINONE] IRON-SULFUR PROTEIN 6, MITOCHONDRIAL"/>
    <property type="match status" value="1"/>
</dbReference>
<accession>A0A0R3SR19</accession>
<dbReference type="OrthoDB" id="307899at2759"/>
<gene>
    <name evidence="2" type="ORF">HDID_LOCUS7573</name>
    <name evidence="3" type="ORF">WMSIL1_LOCUS14141</name>
</gene>
<dbReference type="AlphaFoldDB" id="A0A0R3SR19"/>
<dbReference type="GO" id="GO:0005739">
    <property type="term" value="C:mitochondrion"/>
    <property type="evidence" value="ECO:0007669"/>
    <property type="project" value="GOC"/>
</dbReference>
<dbReference type="InterPro" id="IPR019401">
    <property type="entry name" value="Znf_CHCC"/>
</dbReference>
<dbReference type="EMBL" id="UYSG01010949">
    <property type="protein sequence ID" value="VDL59891.1"/>
    <property type="molecule type" value="Genomic_DNA"/>
</dbReference>
<dbReference type="STRING" id="6216.A0A0R3SR19"/>
<keyword evidence="5" id="KW-1185">Reference proteome</keyword>
<dbReference type="Pfam" id="PF10276">
    <property type="entry name" value="zf-CHCC"/>
    <property type="match status" value="1"/>
</dbReference>
<evidence type="ECO:0000313" key="3">
    <source>
        <dbReference type="EMBL" id="VUZ56517.1"/>
    </source>
</evidence>
<name>A0A0R3SR19_HYMDI</name>
<dbReference type="WBParaSite" id="HDID_0000757501-mRNA-1">
    <property type="protein sequence ID" value="HDID_0000757501-mRNA-1"/>
    <property type="gene ID" value="HDID_0000757501"/>
</dbReference>
<dbReference type="PANTHER" id="PTHR13156">
    <property type="entry name" value="NADH-UBIQUINONE OXIDOREDUCTASE 13 KD-A SUBUNIT"/>
    <property type="match status" value="1"/>
</dbReference>
<reference evidence="2 4" key="2">
    <citation type="submission" date="2018-11" db="EMBL/GenBank/DDBJ databases">
        <authorList>
            <consortium name="Pathogen Informatics"/>
        </authorList>
    </citation>
    <scope>NUCLEOTIDE SEQUENCE [LARGE SCALE GENOMIC DNA]</scope>
</reference>
<dbReference type="FunFam" id="2.60.260.40:FF:000003">
    <property type="entry name" value="NADH dehydrogenase [ubiquinone] iron-sulfur protein 6, mitochondrial"/>
    <property type="match status" value="1"/>
</dbReference>
<dbReference type="Proteomes" id="UP000274504">
    <property type="component" value="Unassembled WGS sequence"/>
</dbReference>
<proteinExistence type="predicted"/>
<reference evidence="6" key="1">
    <citation type="submission" date="2017-02" db="UniProtKB">
        <authorList>
            <consortium name="WormBaseParasite"/>
        </authorList>
    </citation>
    <scope>IDENTIFICATION</scope>
</reference>
<dbReference type="EMBL" id="CABIJS010000705">
    <property type="protein sequence ID" value="VUZ56517.1"/>
    <property type="molecule type" value="Genomic_DNA"/>
</dbReference>
<evidence type="ECO:0000313" key="5">
    <source>
        <dbReference type="Proteomes" id="UP000321570"/>
    </source>
</evidence>